<name>A0A3E1YGX9_9BACT</name>
<dbReference type="Proteomes" id="UP000260644">
    <property type="component" value="Unassembled WGS sequence"/>
</dbReference>
<keyword evidence="1" id="KW-0472">Membrane</keyword>
<feature type="transmembrane region" description="Helical" evidence="1">
    <location>
        <begin position="12"/>
        <end position="30"/>
    </location>
</feature>
<dbReference type="EMBL" id="QPMM01000001">
    <property type="protein sequence ID" value="RFS26622.1"/>
    <property type="molecule type" value="Genomic_DNA"/>
</dbReference>
<comment type="caution">
    <text evidence="2">The sequence shown here is derived from an EMBL/GenBank/DDBJ whole genome shotgun (WGS) entry which is preliminary data.</text>
</comment>
<keyword evidence="1" id="KW-0812">Transmembrane</keyword>
<proteinExistence type="predicted"/>
<dbReference type="AlphaFoldDB" id="A0A3E1YGX9"/>
<gene>
    <name evidence="2" type="ORF">DVR12_02205</name>
</gene>
<protein>
    <submittedName>
        <fullName evidence="2">Uncharacterized protein</fullName>
    </submittedName>
</protein>
<accession>A0A3E1YGX9</accession>
<keyword evidence="3" id="KW-1185">Reference proteome</keyword>
<evidence type="ECO:0000256" key="1">
    <source>
        <dbReference type="SAM" id="Phobius"/>
    </source>
</evidence>
<feature type="transmembrane region" description="Helical" evidence="1">
    <location>
        <begin position="36"/>
        <end position="55"/>
    </location>
</feature>
<keyword evidence="1" id="KW-1133">Transmembrane helix</keyword>
<evidence type="ECO:0000313" key="3">
    <source>
        <dbReference type="Proteomes" id="UP000260644"/>
    </source>
</evidence>
<evidence type="ECO:0000313" key="2">
    <source>
        <dbReference type="EMBL" id="RFS26622.1"/>
    </source>
</evidence>
<organism evidence="2 3">
    <name type="scientific">Chitinophaga silvatica</name>
    <dbReference type="NCBI Taxonomy" id="2282649"/>
    <lineage>
        <taxon>Bacteria</taxon>
        <taxon>Pseudomonadati</taxon>
        <taxon>Bacteroidota</taxon>
        <taxon>Chitinophagia</taxon>
        <taxon>Chitinophagales</taxon>
        <taxon>Chitinophagaceae</taxon>
        <taxon>Chitinophaga</taxon>
    </lineage>
</organism>
<reference evidence="2 3" key="1">
    <citation type="submission" date="2018-07" db="EMBL/GenBank/DDBJ databases">
        <title>Chitinophaga K2CV101002-2 sp. nov., isolated from a monsoon evergreen broad-leaved forest soil.</title>
        <authorList>
            <person name="Lv Y."/>
        </authorList>
    </citation>
    <scope>NUCLEOTIDE SEQUENCE [LARGE SCALE GENOMIC DNA]</scope>
    <source>
        <strain evidence="2 3">GDMCC 1.1288</strain>
    </source>
</reference>
<sequence>MNNYFNLRMWGKPILIGLLSIAGLIAALTGDGIWDIFSWITLSIPLFYLFKFCFFSKEK</sequence>